<keyword evidence="3" id="KW-1185">Reference proteome</keyword>
<keyword evidence="1" id="KW-1133">Transmembrane helix</keyword>
<reference evidence="2" key="1">
    <citation type="submission" date="2021-06" db="EMBL/GenBank/DDBJ databases">
        <authorList>
            <person name="Hodson N. C."/>
            <person name="Mongue J. A."/>
            <person name="Jaron S. K."/>
        </authorList>
    </citation>
    <scope>NUCLEOTIDE SEQUENCE</scope>
</reference>
<evidence type="ECO:0000256" key="1">
    <source>
        <dbReference type="SAM" id="Phobius"/>
    </source>
</evidence>
<organism evidence="2 3">
    <name type="scientific">Allacma fusca</name>
    <dbReference type="NCBI Taxonomy" id="39272"/>
    <lineage>
        <taxon>Eukaryota</taxon>
        <taxon>Metazoa</taxon>
        <taxon>Ecdysozoa</taxon>
        <taxon>Arthropoda</taxon>
        <taxon>Hexapoda</taxon>
        <taxon>Collembola</taxon>
        <taxon>Symphypleona</taxon>
        <taxon>Sminthuridae</taxon>
        <taxon>Allacma</taxon>
    </lineage>
</organism>
<proteinExistence type="predicted"/>
<feature type="transmembrane region" description="Helical" evidence="1">
    <location>
        <begin position="44"/>
        <end position="72"/>
    </location>
</feature>
<comment type="caution">
    <text evidence="2">The sequence shown here is derived from an EMBL/GenBank/DDBJ whole genome shotgun (WGS) entry which is preliminary data.</text>
</comment>
<evidence type="ECO:0000313" key="2">
    <source>
        <dbReference type="EMBL" id="CAG7721357.1"/>
    </source>
</evidence>
<dbReference type="EMBL" id="CAJVCH010078826">
    <property type="protein sequence ID" value="CAG7721357.1"/>
    <property type="molecule type" value="Genomic_DNA"/>
</dbReference>
<keyword evidence="1" id="KW-0812">Transmembrane</keyword>
<protein>
    <submittedName>
        <fullName evidence="2">Uncharacterized protein</fullName>
    </submittedName>
</protein>
<gene>
    <name evidence="2" type="ORF">AFUS01_LOCUS10578</name>
</gene>
<keyword evidence="1" id="KW-0472">Membrane</keyword>
<dbReference type="Proteomes" id="UP000708208">
    <property type="component" value="Unassembled WGS sequence"/>
</dbReference>
<evidence type="ECO:0000313" key="3">
    <source>
        <dbReference type="Proteomes" id="UP000708208"/>
    </source>
</evidence>
<accession>A0A8J2JLW5</accession>
<dbReference type="AlphaFoldDB" id="A0A8J2JLW5"/>
<sequence>MVAIQTKNKIADVPQKAKCLAVLDADAGLELANAVVRAAVVVEIAVAAAVDVVAVVVAVAAAVAATISAAAATKDEPH</sequence>
<name>A0A8J2JLW5_9HEXA</name>